<keyword evidence="1" id="KW-0488">Methylation</keyword>
<dbReference type="RefSeq" id="WP_166878345.1">
    <property type="nucleotide sequence ID" value="NZ_WHJH01000023.1"/>
</dbReference>
<dbReference type="PRINTS" id="PR00260">
    <property type="entry name" value="CHEMTRNSDUCR"/>
</dbReference>
<proteinExistence type="inferred from homology"/>
<evidence type="ECO:0000256" key="3">
    <source>
        <dbReference type="PROSITE-ProRule" id="PRU00284"/>
    </source>
</evidence>
<keyword evidence="3" id="KW-0807">Transducer</keyword>
<dbReference type="InterPro" id="IPR004089">
    <property type="entry name" value="MCPsignal_dom"/>
</dbReference>
<reference evidence="7 8" key="1">
    <citation type="submission" date="2019-10" db="EMBL/GenBank/DDBJ databases">
        <title>Taxonomy of Antarctic Massilia spp.: description of Massilia rubra sp. nov., Massilia aquatica sp. nov., Massilia mucilaginosa sp. nov., Massilia frigida sp. nov. isolated from streams, lakes and regoliths.</title>
        <authorList>
            <person name="Holochova P."/>
            <person name="Sedlacek I."/>
            <person name="Kralova S."/>
            <person name="Maslanova I."/>
            <person name="Busse H.-J."/>
            <person name="Stankova E."/>
            <person name="Vrbovska V."/>
            <person name="Kovarovic V."/>
            <person name="Bartak M."/>
            <person name="Svec P."/>
            <person name="Pantucek R."/>
        </authorList>
    </citation>
    <scope>NUCLEOTIDE SEQUENCE [LARGE SCALE GENOMIC DNA]</scope>
    <source>
        <strain evidence="7 8">CCM 8733</strain>
    </source>
</reference>
<feature type="transmembrane region" description="Helical" evidence="4">
    <location>
        <begin position="12"/>
        <end position="35"/>
    </location>
</feature>
<dbReference type="InterPro" id="IPR051310">
    <property type="entry name" value="MCP_chemotaxis"/>
</dbReference>
<dbReference type="PANTHER" id="PTHR43531">
    <property type="entry name" value="PROTEIN ICFG"/>
    <property type="match status" value="1"/>
</dbReference>
<evidence type="ECO:0000256" key="2">
    <source>
        <dbReference type="ARBA" id="ARBA00029447"/>
    </source>
</evidence>
<keyword evidence="4" id="KW-1133">Transmembrane helix</keyword>
<dbReference type="InterPro" id="IPR003660">
    <property type="entry name" value="HAMP_dom"/>
</dbReference>
<keyword evidence="8" id="KW-1185">Reference proteome</keyword>
<evidence type="ECO:0000256" key="4">
    <source>
        <dbReference type="SAM" id="Phobius"/>
    </source>
</evidence>
<dbReference type="CDD" id="cd06225">
    <property type="entry name" value="HAMP"/>
    <property type="match status" value="1"/>
</dbReference>
<dbReference type="Pfam" id="PF00015">
    <property type="entry name" value="MCPsignal"/>
    <property type="match status" value="1"/>
</dbReference>
<sequence length="677" mass="71523">MAAQSFLGKLKVWHTYLILSVIGIMVAGIPTYLYFKEAAKGLTAYSSEQAGMPGVASMLRVIQLTQQHRGLSALVLGGTKEAEDKRAAKQHEAEAAFAVVDSLIARISDPAIGMRWSEPRREWDAVRAGVAGKTMTVAQSYAAHTALLAKALKVNELIGDYYGLSLDPDKDSYQLIQAMYYQLPYLTEELGQLRAKGAGLLGKKEASQEERQIISSMIGKINDRVLQTTNAFGKAAAYNPSIGTSLAPLMNDAVAMSSTVTGLATEQILKPETLAYSPSEYVAAATRAIDAQFALNNAAKADLDAMFVAKIGNFHTERWTMLGVMLVLLGGAGWFTVLVTRAVTGPLNNAVAVAQSVASGNLVNEFDVGADNEVGQMLRALKDMNDSLRGIVGDVRVSIENISAATRDIASGNNDVSSRLESQASNLEETASSMEELTSTVRQNADNAHQANELVLGASQAATKGAAVVSQVVRTMGDINEGSRKIVDIISVIDGIAFQTNILALNAAVEAARAGEQGRGFAVVASEVRNLAQRSASAAKEIKVLINHSVDRVEAGNQLASDAGSAMSEILSSVTRITSIMAEIAVASAEQGAGIEQINHAVTQMDDMTQQNAALVEQTAAASSSLQEQAATLVQAMSIFTLGNEAAKAAQRTGAQARVAAAPRRLAGARHQHLKHA</sequence>
<dbReference type="PANTHER" id="PTHR43531:SF14">
    <property type="entry name" value="METHYL-ACCEPTING CHEMOTAXIS PROTEIN I-RELATED"/>
    <property type="match status" value="1"/>
</dbReference>
<evidence type="ECO:0000259" key="6">
    <source>
        <dbReference type="PROSITE" id="PS50885"/>
    </source>
</evidence>
<dbReference type="InterPro" id="IPR004090">
    <property type="entry name" value="Chemotax_Me-accpt_rcpt"/>
</dbReference>
<dbReference type="CDD" id="cd11386">
    <property type="entry name" value="MCP_signal"/>
    <property type="match status" value="1"/>
</dbReference>
<dbReference type="SUPFAM" id="SSF58104">
    <property type="entry name" value="Methyl-accepting chemotaxis protein (MCP) signaling domain"/>
    <property type="match status" value="1"/>
</dbReference>
<evidence type="ECO:0000259" key="5">
    <source>
        <dbReference type="PROSITE" id="PS50111"/>
    </source>
</evidence>
<comment type="caution">
    <text evidence="7">The sequence shown here is derived from an EMBL/GenBank/DDBJ whole genome shotgun (WGS) entry which is preliminary data.</text>
</comment>
<protein>
    <submittedName>
        <fullName evidence="7">HAMP domain-containing protein</fullName>
    </submittedName>
</protein>
<name>A0ABX0NVT3_9BURK</name>
<keyword evidence="4" id="KW-0812">Transmembrane</keyword>
<evidence type="ECO:0000313" key="7">
    <source>
        <dbReference type="EMBL" id="NHZ91013.1"/>
    </source>
</evidence>
<dbReference type="PROSITE" id="PS50885">
    <property type="entry name" value="HAMP"/>
    <property type="match status" value="1"/>
</dbReference>
<dbReference type="EMBL" id="WHJH01000023">
    <property type="protein sequence ID" value="NHZ91013.1"/>
    <property type="molecule type" value="Genomic_DNA"/>
</dbReference>
<feature type="domain" description="Methyl-accepting transducer" evidence="5">
    <location>
        <begin position="398"/>
        <end position="627"/>
    </location>
</feature>
<comment type="similarity">
    <text evidence="2">Belongs to the methyl-accepting chemotaxis (MCP) protein family.</text>
</comment>
<evidence type="ECO:0000313" key="8">
    <source>
        <dbReference type="Proteomes" id="UP000609726"/>
    </source>
</evidence>
<dbReference type="PROSITE" id="PS50111">
    <property type="entry name" value="CHEMOTAXIS_TRANSDUC_2"/>
    <property type="match status" value="1"/>
</dbReference>
<organism evidence="7 8">
    <name type="scientific">Massilia mucilaginosa</name>
    <dbReference type="NCBI Taxonomy" id="2609282"/>
    <lineage>
        <taxon>Bacteria</taxon>
        <taxon>Pseudomonadati</taxon>
        <taxon>Pseudomonadota</taxon>
        <taxon>Betaproteobacteria</taxon>
        <taxon>Burkholderiales</taxon>
        <taxon>Oxalobacteraceae</taxon>
        <taxon>Telluria group</taxon>
        <taxon>Massilia</taxon>
    </lineage>
</organism>
<feature type="domain" description="HAMP" evidence="6">
    <location>
        <begin position="341"/>
        <end position="393"/>
    </location>
</feature>
<dbReference type="SMART" id="SM00304">
    <property type="entry name" value="HAMP"/>
    <property type="match status" value="1"/>
</dbReference>
<keyword evidence="4" id="KW-0472">Membrane</keyword>
<evidence type="ECO:0000256" key="1">
    <source>
        <dbReference type="ARBA" id="ARBA00022481"/>
    </source>
</evidence>
<dbReference type="Proteomes" id="UP000609726">
    <property type="component" value="Unassembled WGS sequence"/>
</dbReference>
<accession>A0ABX0NVT3</accession>
<dbReference type="Gene3D" id="1.10.287.950">
    <property type="entry name" value="Methyl-accepting chemotaxis protein"/>
    <property type="match status" value="1"/>
</dbReference>
<gene>
    <name evidence="7" type="ORF">F2P45_18600</name>
</gene>
<dbReference type="SMART" id="SM00283">
    <property type="entry name" value="MA"/>
    <property type="match status" value="1"/>
</dbReference>
<dbReference type="Pfam" id="PF00672">
    <property type="entry name" value="HAMP"/>
    <property type="match status" value="1"/>
</dbReference>